<dbReference type="AlphaFoldDB" id="A0A5K7Z0K1"/>
<evidence type="ECO:0000313" key="2">
    <source>
        <dbReference type="Proteomes" id="UP000427769"/>
    </source>
</evidence>
<keyword evidence="2" id="KW-1185">Reference proteome</keyword>
<dbReference type="RefSeq" id="WP_155303464.1">
    <property type="nucleotide sequence ID" value="NZ_AP021875.1"/>
</dbReference>
<evidence type="ECO:0008006" key="3">
    <source>
        <dbReference type="Google" id="ProtNLM"/>
    </source>
</evidence>
<gene>
    <name evidence="1" type="ORF">DSCW_18450</name>
</gene>
<sequence>MGVKRMTSAELEDAKNRLIRIMIEHVGPNKKIGMGALYEDVFGQTYSHRINGTKALRRIITELRSTGMAICSEVSSTNGGYWLAASDSEIRAYCEKHKKRALGILSRIAKIRKISLPEYLGQMQLELEARDE</sequence>
<name>A0A5K7Z0K1_9BACT</name>
<organism evidence="1 2">
    <name type="scientific">Desulfosarcina widdelii</name>
    <dbReference type="NCBI Taxonomy" id="947919"/>
    <lineage>
        <taxon>Bacteria</taxon>
        <taxon>Pseudomonadati</taxon>
        <taxon>Thermodesulfobacteriota</taxon>
        <taxon>Desulfobacteria</taxon>
        <taxon>Desulfobacterales</taxon>
        <taxon>Desulfosarcinaceae</taxon>
        <taxon>Desulfosarcina</taxon>
    </lineage>
</organism>
<proteinExistence type="predicted"/>
<dbReference type="Proteomes" id="UP000427769">
    <property type="component" value="Chromosome"/>
</dbReference>
<protein>
    <recommendedName>
        <fullName evidence="3">Helix-turn-helix type 11 domain-containing protein</fullName>
    </recommendedName>
</protein>
<dbReference type="KEGG" id="dwd:DSCW_18450"/>
<accession>A0A5K7Z0K1</accession>
<dbReference type="OrthoDB" id="9814744at2"/>
<dbReference type="EMBL" id="AP021875">
    <property type="protein sequence ID" value="BBO74428.1"/>
    <property type="molecule type" value="Genomic_DNA"/>
</dbReference>
<reference evidence="1 2" key="1">
    <citation type="submission" date="2019-11" db="EMBL/GenBank/DDBJ databases">
        <title>Comparative genomics of hydrocarbon-degrading Desulfosarcina strains.</title>
        <authorList>
            <person name="Watanabe M."/>
            <person name="Kojima H."/>
            <person name="Fukui M."/>
        </authorList>
    </citation>
    <scope>NUCLEOTIDE SEQUENCE [LARGE SCALE GENOMIC DNA]</scope>
    <source>
        <strain evidence="1 2">PP31</strain>
    </source>
</reference>
<evidence type="ECO:0000313" key="1">
    <source>
        <dbReference type="EMBL" id="BBO74428.1"/>
    </source>
</evidence>